<evidence type="ECO:0000256" key="3">
    <source>
        <dbReference type="ARBA" id="ARBA00022729"/>
    </source>
</evidence>
<dbReference type="Gene3D" id="3.90.1720.10">
    <property type="entry name" value="endopeptidase domain like (from Nostoc punctiforme)"/>
    <property type="match status" value="1"/>
</dbReference>
<evidence type="ECO:0000259" key="8">
    <source>
        <dbReference type="PROSITE" id="PS51935"/>
    </source>
</evidence>
<feature type="coiled-coil region" evidence="6">
    <location>
        <begin position="39"/>
        <end position="101"/>
    </location>
</feature>
<proteinExistence type="inferred from homology"/>
<dbReference type="InterPro" id="IPR038765">
    <property type="entry name" value="Papain-like_cys_pep_sf"/>
</dbReference>
<comment type="caution">
    <text evidence="9">The sequence shown here is derived from an EMBL/GenBank/DDBJ whole genome shotgun (WGS) entry which is preliminary data.</text>
</comment>
<feature type="compositionally biased region" description="Basic and acidic residues" evidence="7">
    <location>
        <begin position="209"/>
        <end position="247"/>
    </location>
</feature>
<evidence type="ECO:0000256" key="6">
    <source>
        <dbReference type="SAM" id="Coils"/>
    </source>
</evidence>
<dbReference type="Gene3D" id="6.10.250.3150">
    <property type="match status" value="1"/>
</dbReference>
<keyword evidence="4" id="KW-0378">Hydrolase</keyword>
<dbReference type="SUPFAM" id="SSF54001">
    <property type="entry name" value="Cysteine proteinases"/>
    <property type="match status" value="1"/>
</dbReference>
<dbReference type="Pfam" id="PF24568">
    <property type="entry name" value="CC_PcsB"/>
    <property type="match status" value="1"/>
</dbReference>
<evidence type="ECO:0000256" key="7">
    <source>
        <dbReference type="SAM" id="MobiDB-lite"/>
    </source>
</evidence>
<keyword evidence="2" id="KW-0645">Protease</keyword>
<evidence type="ECO:0000256" key="1">
    <source>
        <dbReference type="ARBA" id="ARBA00007074"/>
    </source>
</evidence>
<dbReference type="InterPro" id="IPR051794">
    <property type="entry name" value="PG_Endopeptidase_C40"/>
</dbReference>
<feature type="domain" description="NlpC/P60" evidence="8">
    <location>
        <begin position="279"/>
        <end position="385"/>
    </location>
</feature>
<dbReference type="InterPro" id="IPR000064">
    <property type="entry name" value="NLP_P60_dom"/>
</dbReference>
<dbReference type="PANTHER" id="PTHR47359">
    <property type="entry name" value="PEPTIDOGLYCAN DL-ENDOPEPTIDASE CWLO"/>
    <property type="match status" value="1"/>
</dbReference>
<organism evidence="9 10">
    <name type="scientific">Adlercreutzia wanghongyangiae</name>
    <dbReference type="NCBI Taxonomy" id="3111451"/>
    <lineage>
        <taxon>Bacteria</taxon>
        <taxon>Bacillati</taxon>
        <taxon>Actinomycetota</taxon>
        <taxon>Coriobacteriia</taxon>
        <taxon>Eggerthellales</taxon>
        <taxon>Eggerthellaceae</taxon>
        <taxon>Adlercreutzia</taxon>
    </lineage>
</organism>
<sequence length="385" mass="41940">MSEHTRHLSRRTFVGGAAVLGASLCLPAVTPFEAHAVTAAEKQAEANAALEKLNALEEKQNMASDAYYTALGDQEAAQKRMDEAQGRIDDASARIGELQDHLGTRARSMYRSGSSSFLDLLLGATSFQAFASNWDLLNDMNENDADMVEETKSLRSEVESEKAVYEEQRNVAAQKAEEAEATKKEAEKLVEETQAVYDSLSAEAAELLRQEEEAREAAAREAARRAEEEARRQAEEEERQRQREESRNNNSGSNSGGGSSSSSDKKKPSGSSNNSKPQTVTGNTVVDRAYAQLGKPYIWGAAGPDGFDCSGLVGYCLTGKMGNHWCTTSTIEGWTRVSNPQPGDICIRPGHTGVYIGDGQMIHAPHTGDVVKISSVKSNMWYVRY</sequence>
<dbReference type="PROSITE" id="PS51318">
    <property type="entry name" value="TAT"/>
    <property type="match status" value="1"/>
</dbReference>
<reference evidence="9 10" key="1">
    <citation type="submission" date="2024-01" db="EMBL/GenBank/DDBJ databases">
        <title>novel species in genus Adlercreutzia.</title>
        <authorList>
            <person name="Liu X."/>
        </authorList>
    </citation>
    <scope>NUCLEOTIDE SEQUENCE [LARGE SCALE GENOMIC DNA]</scope>
    <source>
        <strain evidence="9 10">R7</strain>
    </source>
</reference>
<keyword evidence="3" id="KW-0732">Signal</keyword>
<dbReference type="PANTHER" id="PTHR47359:SF3">
    <property type="entry name" value="NLP_P60 DOMAIN-CONTAINING PROTEIN-RELATED"/>
    <property type="match status" value="1"/>
</dbReference>
<accession>A0ABU6IIZ8</accession>
<feature type="region of interest" description="Disordered" evidence="7">
    <location>
        <begin position="209"/>
        <end position="283"/>
    </location>
</feature>
<name>A0ABU6IIZ8_9ACTN</name>
<keyword evidence="10" id="KW-1185">Reference proteome</keyword>
<evidence type="ECO:0000256" key="4">
    <source>
        <dbReference type="ARBA" id="ARBA00022801"/>
    </source>
</evidence>
<comment type="similarity">
    <text evidence="1">Belongs to the peptidase C40 family.</text>
</comment>
<dbReference type="RefSeq" id="WP_326425202.1">
    <property type="nucleotide sequence ID" value="NZ_JAYMFF010000015.1"/>
</dbReference>
<evidence type="ECO:0000313" key="9">
    <source>
        <dbReference type="EMBL" id="MEC4176433.1"/>
    </source>
</evidence>
<keyword evidence="5" id="KW-0788">Thiol protease</keyword>
<dbReference type="EMBL" id="JAYMFF010000015">
    <property type="protein sequence ID" value="MEC4176433.1"/>
    <property type="molecule type" value="Genomic_DNA"/>
</dbReference>
<evidence type="ECO:0000313" key="10">
    <source>
        <dbReference type="Proteomes" id="UP001349994"/>
    </source>
</evidence>
<gene>
    <name evidence="9" type="ORF">VIN30_08260</name>
</gene>
<evidence type="ECO:0000256" key="2">
    <source>
        <dbReference type="ARBA" id="ARBA00022670"/>
    </source>
</evidence>
<dbReference type="InterPro" id="IPR006311">
    <property type="entry name" value="TAT_signal"/>
</dbReference>
<keyword evidence="6" id="KW-0175">Coiled coil</keyword>
<dbReference type="Pfam" id="PF00877">
    <property type="entry name" value="NLPC_P60"/>
    <property type="match status" value="1"/>
</dbReference>
<dbReference type="InterPro" id="IPR057309">
    <property type="entry name" value="PcsB_CC"/>
</dbReference>
<protein>
    <submittedName>
        <fullName evidence="9">NlpC/P60 family protein</fullName>
    </submittedName>
</protein>
<evidence type="ECO:0000256" key="5">
    <source>
        <dbReference type="ARBA" id="ARBA00022807"/>
    </source>
</evidence>
<dbReference type="Proteomes" id="UP001349994">
    <property type="component" value="Unassembled WGS sequence"/>
</dbReference>
<dbReference type="PROSITE" id="PS51935">
    <property type="entry name" value="NLPC_P60"/>
    <property type="match status" value="1"/>
</dbReference>